<dbReference type="Proteomes" id="UP001215598">
    <property type="component" value="Unassembled WGS sequence"/>
</dbReference>
<evidence type="ECO:0000313" key="3">
    <source>
        <dbReference type="EMBL" id="KAJ7764338.1"/>
    </source>
</evidence>
<gene>
    <name evidence="3" type="ORF">B0H16DRAFT_1526791</name>
</gene>
<dbReference type="AlphaFoldDB" id="A0AAD7JJX3"/>
<name>A0AAD7JJX3_9AGAR</name>
<keyword evidence="2" id="KW-0732">Signal</keyword>
<organism evidence="3 4">
    <name type="scientific">Mycena metata</name>
    <dbReference type="NCBI Taxonomy" id="1033252"/>
    <lineage>
        <taxon>Eukaryota</taxon>
        <taxon>Fungi</taxon>
        <taxon>Dikarya</taxon>
        <taxon>Basidiomycota</taxon>
        <taxon>Agaricomycotina</taxon>
        <taxon>Agaricomycetes</taxon>
        <taxon>Agaricomycetidae</taxon>
        <taxon>Agaricales</taxon>
        <taxon>Marasmiineae</taxon>
        <taxon>Mycenaceae</taxon>
        <taxon>Mycena</taxon>
    </lineage>
</organism>
<feature type="compositionally biased region" description="Low complexity" evidence="1">
    <location>
        <begin position="136"/>
        <end position="170"/>
    </location>
</feature>
<feature type="non-terminal residue" evidence="3">
    <location>
        <position position="1"/>
    </location>
</feature>
<evidence type="ECO:0000313" key="4">
    <source>
        <dbReference type="Proteomes" id="UP001215598"/>
    </source>
</evidence>
<sequence length="178" mass="17850">MGVAQYLWLAMTCAGTTSVADLRVFQCEGEGGDPETRISVVILEGGAISFTSGSGALLASATIAGSASASGASTSQHLVRARKRLLADSTASSFASAVVARLLDERSGGAARAVVAAECDEAISTVELSSTKHTLASPPRRSPRPTSSPCSPARASSSSSPANLHPSSRSIASGSTPT</sequence>
<reference evidence="3" key="1">
    <citation type="submission" date="2023-03" db="EMBL/GenBank/DDBJ databases">
        <title>Massive genome expansion in bonnet fungi (Mycena s.s.) driven by repeated elements and novel gene families across ecological guilds.</title>
        <authorList>
            <consortium name="Lawrence Berkeley National Laboratory"/>
            <person name="Harder C.B."/>
            <person name="Miyauchi S."/>
            <person name="Viragh M."/>
            <person name="Kuo A."/>
            <person name="Thoen E."/>
            <person name="Andreopoulos B."/>
            <person name="Lu D."/>
            <person name="Skrede I."/>
            <person name="Drula E."/>
            <person name="Henrissat B."/>
            <person name="Morin E."/>
            <person name="Kohler A."/>
            <person name="Barry K."/>
            <person name="LaButti K."/>
            <person name="Morin E."/>
            <person name="Salamov A."/>
            <person name="Lipzen A."/>
            <person name="Mereny Z."/>
            <person name="Hegedus B."/>
            <person name="Baldrian P."/>
            <person name="Stursova M."/>
            <person name="Weitz H."/>
            <person name="Taylor A."/>
            <person name="Grigoriev I.V."/>
            <person name="Nagy L.G."/>
            <person name="Martin F."/>
            <person name="Kauserud H."/>
        </authorList>
    </citation>
    <scope>NUCLEOTIDE SEQUENCE</scope>
    <source>
        <strain evidence="3">CBHHK182m</strain>
    </source>
</reference>
<feature type="chain" id="PRO_5041958269" evidence="2">
    <location>
        <begin position="19"/>
        <end position="178"/>
    </location>
</feature>
<keyword evidence="4" id="KW-1185">Reference proteome</keyword>
<proteinExistence type="predicted"/>
<comment type="caution">
    <text evidence="3">The sequence shown here is derived from an EMBL/GenBank/DDBJ whole genome shotgun (WGS) entry which is preliminary data.</text>
</comment>
<evidence type="ECO:0000256" key="1">
    <source>
        <dbReference type="SAM" id="MobiDB-lite"/>
    </source>
</evidence>
<protein>
    <submittedName>
        <fullName evidence="3">Uncharacterized protein</fullName>
    </submittedName>
</protein>
<dbReference type="EMBL" id="JARKIB010000028">
    <property type="protein sequence ID" value="KAJ7764338.1"/>
    <property type="molecule type" value="Genomic_DNA"/>
</dbReference>
<feature type="region of interest" description="Disordered" evidence="1">
    <location>
        <begin position="130"/>
        <end position="178"/>
    </location>
</feature>
<feature type="signal peptide" evidence="2">
    <location>
        <begin position="1"/>
        <end position="18"/>
    </location>
</feature>
<evidence type="ECO:0000256" key="2">
    <source>
        <dbReference type="SAM" id="SignalP"/>
    </source>
</evidence>
<accession>A0AAD7JJX3</accession>